<dbReference type="PANTHER" id="PTHR47245">
    <property type="entry name" value="PEPTIDYLPROLYL ISOMERASE"/>
    <property type="match status" value="1"/>
</dbReference>
<gene>
    <name evidence="3" type="ORF">EQF91_03790</name>
</gene>
<dbReference type="PANTHER" id="PTHR47245:SF2">
    <property type="entry name" value="PEPTIDYL-PROLYL CIS-TRANS ISOMERASE HP_0175-RELATED"/>
    <property type="match status" value="1"/>
</dbReference>
<keyword evidence="4" id="KW-1185">Reference proteome</keyword>
<dbReference type="GeneID" id="97030761"/>
<evidence type="ECO:0000259" key="2">
    <source>
        <dbReference type="PROSITE" id="PS50198"/>
    </source>
</evidence>
<dbReference type="Gene3D" id="3.10.50.40">
    <property type="match status" value="1"/>
</dbReference>
<evidence type="ECO:0000313" key="4">
    <source>
        <dbReference type="Proteomes" id="UP000297454"/>
    </source>
</evidence>
<evidence type="ECO:0000256" key="1">
    <source>
        <dbReference type="PROSITE-ProRule" id="PRU00278"/>
    </source>
</evidence>
<name>A0A4R9C2P2_9FIRM</name>
<dbReference type="InterPro" id="IPR046357">
    <property type="entry name" value="PPIase_dom_sf"/>
</dbReference>
<feature type="domain" description="PpiC" evidence="2">
    <location>
        <begin position="112"/>
        <end position="201"/>
    </location>
</feature>
<protein>
    <submittedName>
        <fullName evidence="3">Peptidylprolyl isomerase</fullName>
    </submittedName>
</protein>
<proteinExistence type="predicted"/>
<dbReference type="PROSITE" id="PS50198">
    <property type="entry name" value="PPIC_PPIASE_2"/>
    <property type="match status" value="1"/>
</dbReference>
<evidence type="ECO:0000313" key="3">
    <source>
        <dbReference type="EMBL" id="TFF66433.1"/>
    </source>
</evidence>
<dbReference type="Pfam" id="PF00639">
    <property type="entry name" value="Rotamase"/>
    <property type="match status" value="1"/>
</dbReference>
<dbReference type="RefSeq" id="WP_134711580.1">
    <property type="nucleotide sequence ID" value="NZ_CP119081.1"/>
</dbReference>
<dbReference type="InterPro" id="IPR000297">
    <property type="entry name" value="PPIase_PpiC"/>
</dbReference>
<dbReference type="Proteomes" id="UP000297454">
    <property type="component" value="Unassembled WGS sequence"/>
</dbReference>
<sequence>MENKVYYKIGDKEITQNEVHDFVHNLGQEGMRFHNEEGFKQIAKELLNQELFLLDAKENKLDEEEDFKKELEFAKEQILKQYAMRNVLSKAKVSDEEVEKFYNENKNQFKDVYTFRASHILVDNEEEVKSIRKELEDAARFAELASEKSMCPSKERGGDLGEFQTGQMVPEFENALLDMNVGEISEPVKTQFGYHIIKLENKELVKENTFENYKENLRRNILSQKQQELYLNKSEELKKKYDVKEM</sequence>
<accession>A0A4R9C2P2</accession>
<dbReference type="InterPro" id="IPR027304">
    <property type="entry name" value="Trigger_fact/SurA_dom_sf"/>
</dbReference>
<comment type="caution">
    <text evidence="3">The sequence shown here is derived from an EMBL/GenBank/DDBJ whole genome shotgun (WGS) entry which is preliminary data.</text>
</comment>
<dbReference type="GO" id="GO:0003755">
    <property type="term" value="F:peptidyl-prolyl cis-trans isomerase activity"/>
    <property type="evidence" value="ECO:0007669"/>
    <property type="project" value="UniProtKB-KW"/>
</dbReference>
<keyword evidence="1" id="KW-0697">Rotamase</keyword>
<dbReference type="PROSITE" id="PS01096">
    <property type="entry name" value="PPIC_PPIASE_1"/>
    <property type="match status" value="1"/>
</dbReference>
<dbReference type="AlphaFoldDB" id="A0A4R9C2P2"/>
<reference evidence="3 4" key="1">
    <citation type="submission" date="2019-01" db="EMBL/GenBank/DDBJ databases">
        <title>Draft Genome Sequences of Helcococcus ovis Strains Isolated from the Uterus and Vagina of Dairy Cows with Metritis.</title>
        <authorList>
            <person name="Cunha F."/>
            <person name="Jeon S.J."/>
            <person name="Kutzer P."/>
            <person name="Galvao K.N."/>
        </authorList>
    </citation>
    <scope>NUCLEOTIDE SEQUENCE [LARGE SCALE GENOMIC DNA]</scope>
    <source>
        <strain evidence="3 4">KG-37</strain>
    </source>
</reference>
<organism evidence="3 4">
    <name type="scientific">Helcococcus ovis</name>
    <dbReference type="NCBI Taxonomy" id="72026"/>
    <lineage>
        <taxon>Bacteria</taxon>
        <taxon>Bacillati</taxon>
        <taxon>Bacillota</taxon>
        <taxon>Tissierellia</taxon>
        <taxon>Tissierellales</taxon>
        <taxon>Peptoniphilaceae</taxon>
        <taxon>Helcococcus</taxon>
    </lineage>
</organism>
<keyword evidence="1 3" id="KW-0413">Isomerase</keyword>
<dbReference type="InterPro" id="IPR023058">
    <property type="entry name" value="PPIase_PpiC_CS"/>
</dbReference>
<dbReference type="InterPro" id="IPR050245">
    <property type="entry name" value="PrsA_foldase"/>
</dbReference>
<dbReference type="EMBL" id="SCFR01000010">
    <property type="protein sequence ID" value="TFF66433.1"/>
    <property type="molecule type" value="Genomic_DNA"/>
</dbReference>
<dbReference type="SUPFAM" id="SSF54534">
    <property type="entry name" value="FKBP-like"/>
    <property type="match status" value="1"/>
</dbReference>
<dbReference type="SUPFAM" id="SSF109998">
    <property type="entry name" value="Triger factor/SurA peptide-binding domain-like"/>
    <property type="match status" value="1"/>
</dbReference>
<dbReference type="OrthoDB" id="14196at2"/>
<dbReference type="Gene3D" id="1.10.8.1040">
    <property type="match status" value="1"/>
</dbReference>